<proteinExistence type="predicted"/>
<feature type="compositionally biased region" description="Acidic residues" evidence="1">
    <location>
        <begin position="842"/>
        <end position="855"/>
    </location>
</feature>
<dbReference type="Pfam" id="PF07093">
    <property type="entry name" value="SGT1"/>
    <property type="match status" value="1"/>
</dbReference>
<sequence length="930" mass="102385">METPFQFQDQQDQRRALAEDTVSYSIFLAPTAAPGSDGGEINGTHNAQEPTVSLESLHIAKALISSIVSDLAKDYIWHKDAFSLRVVSGKGKLIESQPYLKGEARFGDSLDDEWMIVFLLREISKRIPGSIIRVQDNDGEFLLIEAADYIPSWLDPDNSENRVFIHDGDLHIIPIAVTAEEKSTFPATIGSKSKSPKLHDALDMIRCSSELDDYSTIDDEPQINITTPRIRTLANPKIQQAAFGPLAMTAADSTKNFAEKKIQEQRHYAQCRIPVDVARILKSRPELITRACEAFYTRDTLAMATCSRMTKFLPTTASGPAASESRKKVPFVTTAVCFTRTCYAQLMGQQFQPPKSWDGIVPPPGVDDPKLIKEAELGMKLTCGFEILCSPDYPGDFGYKSGEKIQLEEFPFATDYGWRVFKNNLTMRKYFGDDRPGSQLYQEREQAAKKQFLEFKSDQLRDEASDPSQNTQLGTVSFHGHGYHPVDEIEKILSEPVPHVDSLVDARAEDDDSWMEVDLQVLEDMVRSRGFGGAASEKNDPSQSQGALDMQQMLDKFGEFIQEGKGGIDGAEFLDEQSDDDDDDEDESDSEAEQDQKDGGSNTALSSTMEEGSEDQDEVDDEDEDMFASDYEERQAKKQATKLRKQGGGYMFGSEMMSFDNGSELSAEAGSSADKIESSRSSTGATITAKTPQALALDHSMFKGILLDTFGVSPSGADRTVSAKKERDESDDDLNEQDLKEYMAELDAELSGTKIGQSFEKMSASSASAEPAKNSKELKGKGVDRKPAASAPSKKAPKAEKSVEDMLRESTVRSRRGFSRQGPLPTSGGGGYGYDPASMALEDYDEDDEDDEDANVEMDPTHEAHITVLPSEDEEDDHQESSEVVDMDLNLAKNLLESFKSQGGLPGPGGNLLSRLGIVLPRDEESEGES</sequence>
<feature type="region of interest" description="Disordered" evidence="1">
    <location>
        <begin position="570"/>
        <end position="650"/>
    </location>
</feature>
<evidence type="ECO:0008006" key="4">
    <source>
        <dbReference type="Google" id="ProtNLM"/>
    </source>
</evidence>
<feature type="region of interest" description="Disordered" evidence="1">
    <location>
        <begin position="662"/>
        <end position="687"/>
    </location>
</feature>
<organism evidence="2 3">
    <name type="scientific">Podila minutissima</name>
    <dbReference type="NCBI Taxonomy" id="64525"/>
    <lineage>
        <taxon>Eukaryota</taxon>
        <taxon>Fungi</taxon>
        <taxon>Fungi incertae sedis</taxon>
        <taxon>Mucoromycota</taxon>
        <taxon>Mortierellomycotina</taxon>
        <taxon>Mortierellomycetes</taxon>
        <taxon>Mortierellales</taxon>
        <taxon>Mortierellaceae</taxon>
        <taxon>Podila</taxon>
    </lineage>
</organism>
<evidence type="ECO:0000256" key="1">
    <source>
        <dbReference type="SAM" id="MobiDB-lite"/>
    </source>
</evidence>
<feature type="region of interest" description="Disordered" evidence="1">
    <location>
        <begin position="902"/>
        <end position="930"/>
    </location>
</feature>
<feature type="compositionally biased region" description="Low complexity" evidence="1">
    <location>
        <begin position="662"/>
        <end position="673"/>
    </location>
</feature>
<dbReference type="PANTHER" id="PTHR13060">
    <property type="entry name" value="SGT1 PROTEIN HSGT1 SUPPRESSOR OF GCR2"/>
    <property type="match status" value="1"/>
</dbReference>
<evidence type="ECO:0000313" key="2">
    <source>
        <dbReference type="EMBL" id="KAF9332587.1"/>
    </source>
</evidence>
<comment type="caution">
    <text evidence="2">The sequence shown here is derived from an EMBL/GenBank/DDBJ whole genome shotgun (WGS) entry which is preliminary data.</text>
</comment>
<feature type="region of interest" description="Disordered" evidence="1">
    <location>
        <begin position="709"/>
        <end position="738"/>
    </location>
</feature>
<feature type="compositionally biased region" description="Polar residues" evidence="1">
    <location>
        <begin position="599"/>
        <end position="609"/>
    </location>
</feature>
<feature type="compositionally biased region" description="Acidic residues" evidence="1">
    <location>
        <begin position="572"/>
        <end position="593"/>
    </location>
</feature>
<name>A0A9P5VMM9_9FUNG</name>
<reference evidence="2" key="1">
    <citation type="journal article" date="2020" name="Fungal Divers.">
        <title>Resolving the Mortierellaceae phylogeny through synthesis of multi-gene phylogenetics and phylogenomics.</title>
        <authorList>
            <person name="Vandepol N."/>
            <person name="Liber J."/>
            <person name="Desiro A."/>
            <person name="Na H."/>
            <person name="Kennedy M."/>
            <person name="Barry K."/>
            <person name="Grigoriev I.V."/>
            <person name="Miller A.N."/>
            <person name="O'Donnell K."/>
            <person name="Stajich J.E."/>
            <person name="Bonito G."/>
        </authorList>
    </citation>
    <scope>NUCLEOTIDE SEQUENCE</scope>
    <source>
        <strain evidence="2">NVP1</strain>
    </source>
</reference>
<feature type="compositionally biased region" description="Acidic residues" evidence="1">
    <location>
        <begin position="611"/>
        <end position="627"/>
    </location>
</feature>
<dbReference type="GO" id="GO:0005634">
    <property type="term" value="C:nucleus"/>
    <property type="evidence" value="ECO:0007669"/>
    <property type="project" value="TreeGrafter"/>
</dbReference>
<dbReference type="InterPro" id="IPR010770">
    <property type="entry name" value="Ecd"/>
</dbReference>
<feature type="compositionally biased region" description="Basic and acidic residues" evidence="1">
    <location>
        <begin position="797"/>
        <end position="812"/>
    </location>
</feature>
<feature type="compositionally biased region" description="Basic and acidic residues" evidence="1">
    <location>
        <begin position="773"/>
        <end position="787"/>
    </location>
</feature>
<accession>A0A9P5VMM9</accession>
<dbReference type="AlphaFoldDB" id="A0A9P5VMM9"/>
<protein>
    <recommendedName>
        <fullName evidence="4">SGT1-domain-containing protein</fullName>
    </recommendedName>
</protein>
<evidence type="ECO:0000313" key="3">
    <source>
        <dbReference type="Proteomes" id="UP000696485"/>
    </source>
</evidence>
<gene>
    <name evidence="2" type="ORF">BG006_004541</name>
</gene>
<feature type="region of interest" description="Disordered" evidence="1">
    <location>
        <begin position="760"/>
        <end position="855"/>
    </location>
</feature>
<dbReference type="Proteomes" id="UP000696485">
    <property type="component" value="Unassembled WGS sequence"/>
</dbReference>
<dbReference type="PANTHER" id="PTHR13060:SF0">
    <property type="entry name" value="PROTEIN ECDYSONELESS HOMOLOG"/>
    <property type="match status" value="1"/>
</dbReference>
<keyword evidence="3" id="KW-1185">Reference proteome</keyword>
<dbReference type="EMBL" id="JAAAUY010000251">
    <property type="protein sequence ID" value="KAF9332587.1"/>
    <property type="molecule type" value="Genomic_DNA"/>
</dbReference>